<dbReference type="AlphaFoldDB" id="A0AA88SH50"/>
<gene>
    <name evidence="1" type="ORF">Q7C36_013688</name>
</gene>
<dbReference type="EMBL" id="JAVHJS010000013">
    <property type="protein sequence ID" value="KAK2838874.1"/>
    <property type="molecule type" value="Genomic_DNA"/>
</dbReference>
<reference evidence="1" key="1">
    <citation type="submission" date="2023-08" db="EMBL/GenBank/DDBJ databases">
        <title>Pelteobagrus vachellii genome.</title>
        <authorList>
            <person name="Liu H."/>
        </authorList>
    </citation>
    <scope>NUCLEOTIDE SEQUENCE</scope>
    <source>
        <strain evidence="1">PRFRI_2022a</strain>
        <tissue evidence="1">Muscle</tissue>
    </source>
</reference>
<evidence type="ECO:0000313" key="1">
    <source>
        <dbReference type="EMBL" id="KAK2838874.1"/>
    </source>
</evidence>
<keyword evidence="2" id="KW-1185">Reference proteome</keyword>
<name>A0AA88SH50_TACVA</name>
<dbReference type="Proteomes" id="UP001187315">
    <property type="component" value="Unassembled WGS sequence"/>
</dbReference>
<accession>A0AA88SH50</accession>
<sequence length="108" mass="12052">MLLLRGRCPACAAPEPKLLNISRFFSLRARKRKAVAMATWRHALKVVHVTVPPCSGLSSSQSTSRARTLSEIKGTLNIIPKQKVFSQTFLELSNIIKWVLFPSAAHRL</sequence>
<evidence type="ECO:0000313" key="2">
    <source>
        <dbReference type="Proteomes" id="UP001187315"/>
    </source>
</evidence>
<comment type="caution">
    <text evidence="1">The sequence shown here is derived from an EMBL/GenBank/DDBJ whole genome shotgun (WGS) entry which is preliminary data.</text>
</comment>
<proteinExistence type="predicted"/>
<protein>
    <submittedName>
        <fullName evidence="1">Uncharacterized protein</fullName>
    </submittedName>
</protein>
<organism evidence="1 2">
    <name type="scientific">Tachysurus vachellii</name>
    <name type="common">Darkbarbel catfish</name>
    <name type="synonym">Pelteobagrus vachellii</name>
    <dbReference type="NCBI Taxonomy" id="175792"/>
    <lineage>
        <taxon>Eukaryota</taxon>
        <taxon>Metazoa</taxon>
        <taxon>Chordata</taxon>
        <taxon>Craniata</taxon>
        <taxon>Vertebrata</taxon>
        <taxon>Euteleostomi</taxon>
        <taxon>Actinopterygii</taxon>
        <taxon>Neopterygii</taxon>
        <taxon>Teleostei</taxon>
        <taxon>Ostariophysi</taxon>
        <taxon>Siluriformes</taxon>
        <taxon>Bagridae</taxon>
        <taxon>Tachysurus</taxon>
    </lineage>
</organism>